<protein>
    <submittedName>
        <fullName evidence="6">8-oxo-dGTP pyrophosphatase MutT (NUDIX family)</fullName>
    </submittedName>
</protein>
<keyword evidence="3" id="KW-0378">Hydrolase</keyword>
<keyword evidence="4" id="KW-0460">Magnesium</keyword>
<evidence type="ECO:0000256" key="3">
    <source>
        <dbReference type="ARBA" id="ARBA00022801"/>
    </source>
</evidence>
<evidence type="ECO:0000313" key="6">
    <source>
        <dbReference type="EMBL" id="MDQ0999355.1"/>
    </source>
</evidence>
<dbReference type="InterPro" id="IPR000086">
    <property type="entry name" value="NUDIX_hydrolase_dom"/>
</dbReference>
<evidence type="ECO:0000256" key="1">
    <source>
        <dbReference type="ARBA" id="ARBA00001946"/>
    </source>
</evidence>
<organism evidence="6 7">
    <name type="scientific">Phyllobacterium ifriqiyense</name>
    <dbReference type="NCBI Taxonomy" id="314238"/>
    <lineage>
        <taxon>Bacteria</taxon>
        <taxon>Pseudomonadati</taxon>
        <taxon>Pseudomonadota</taxon>
        <taxon>Alphaproteobacteria</taxon>
        <taxon>Hyphomicrobiales</taxon>
        <taxon>Phyllobacteriaceae</taxon>
        <taxon>Phyllobacterium</taxon>
    </lineage>
</organism>
<reference evidence="6 7" key="1">
    <citation type="submission" date="2023-07" db="EMBL/GenBank/DDBJ databases">
        <title>Comparative genomics of wheat-associated soil bacteria to identify genetic determinants of phenazine resistance.</title>
        <authorList>
            <person name="Mouncey N."/>
        </authorList>
    </citation>
    <scope>NUCLEOTIDE SEQUENCE [LARGE SCALE GENOMIC DNA]</scope>
    <source>
        <strain evidence="6 7">W4I11</strain>
    </source>
</reference>
<proteinExistence type="predicted"/>
<sequence length="163" mass="18691">MSGTLNIVYKDELVTAKRTEMPDGRVRQVAALVYRLKKDVPEVLLITSRGTGRWVLPKGWPQVGKTFACSAEAEAYEEAGVRGDISPFSVGTYRYEKDDMCDGEIGDFIVDVFPLEFIRQEKKWPERGERRLEWVSLEESASRVEEPELKALLMSFDPYRIPR</sequence>
<dbReference type="InterPro" id="IPR015797">
    <property type="entry name" value="NUDIX_hydrolase-like_dom_sf"/>
</dbReference>
<dbReference type="EMBL" id="JAUSZT010000003">
    <property type="protein sequence ID" value="MDQ0999355.1"/>
    <property type="molecule type" value="Genomic_DNA"/>
</dbReference>
<evidence type="ECO:0000256" key="4">
    <source>
        <dbReference type="ARBA" id="ARBA00022842"/>
    </source>
</evidence>
<evidence type="ECO:0000256" key="2">
    <source>
        <dbReference type="ARBA" id="ARBA00022723"/>
    </source>
</evidence>
<dbReference type="Pfam" id="PF00293">
    <property type="entry name" value="NUDIX"/>
    <property type="match status" value="1"/>
</dbReference>
<comment type="cofactor">
    <cofactor evidence="1">
        <name>Mg(2+)</name>
        <dbReference type="ChEBI" id="CHEBI:18420"/>
    </cofactor>
</comment>
<dbReference type="PANTHER" id="PTHR12629">
    <property type="entry name" value="DIPHOSPHOINOSITOL POLYPHOSPHATE PHOSPHOHYDROLASE"/>
    <property type="match status" value="1"/>
</dbReference>
<keyword evidence="2" id="KW-0479">Metal-binding</keyword>
<name>A0ABU0SHG5_9HYPH</name>
<accession>A0ABU0SHG5</accession>
<evidence type="ECO:0000259" key="5">
    <source>
        <dbReference type="PROSITE" id="PS51462"/>
    </source>
</evidence>
<gene>
    <name evidence="6" type="ORF">QFZ34_004537</name>
</gene>
<dbReference type="Gene3D" id="3.90.79.10">
    <property type="entry name" value="Nucleoside Triphosphate Pyrophosphohydrolase"/>
    <property type="match status" value="1"/>
</dbReference>
<dbReference type="CDD" id="cd04666">
    <property type="entry name" value="NUDIX_DIPP2_like_Nudt4"/>
    <property type="match status" value="1"/>
</dbReference>
<dbReference type="PROSITE" id="PS51462">
    <property type="entry name" value="NUDIX"/>
    <property type="match status" value="1"/>
</dbReference>
<evidence type="ECO:0000313" key="7">
    <source>
        <dbReference type="Proteomes" id="UP001237780"/>
    </source>
</evidence>
<comment type="caution">
    <text evidence="6">The sequence shown here is derived from an EMBL/GenBank/DDBJ whole genome shotgun (WGS) entry which is preliminary data.</text>
</comment>
<dbReference type="PANTHER" id="PTHR12629:SF0">
    <property type="entry name" value="DIPHOSPHOINOSITOL-POLYPHOSPHATE DIPHOSPHATASE"/>
    <property type="match status" value="1"/>
</dbReference>
<keyword evidence="7" id="KW-1185">Reference proteome</keyword>
<dbReference type="InterPro" id="IPR047198">
    <property type="entry name" value="DDP-like_NUDIX"/>
</dbReference>
<dbReference type="SUPFAM" id="SSF55811">
    <property type="entry name" value="Nudix"/>
    <property type="match status" value="1"/>
</dbReference>
<feature type="domain" description="Nudix hydrolase" evidence="5">
    <location>
        <begin position="24"/>
        <end position="157"/>
    </location>
</feature>
<dbReference type="Proteomes" id="UP001237780">
    <property type="component" value="Unassembled WGS sequence"/>
</dbReference>